<keyword evidence="1" id="KW-1133">Transmembrane helix</keyword>
<keyword evidence="1" id="KW-0812">Transmembrane</keyword>
<feature type="domain" description="Immunoglobulin" evidence="3">
    <location>
        <begin position="268"/>
        <end position="369"/>
    </location>
</feature>
<feature type="signal peptide" evidence="2">
    <location>
        <begin position="1"/>
        <end position="16"/>
    </location>
</feature>
<proteinExistence type="predicted"/>
<dbReference type="Gene3D" id="2.60.40.10">
    <property type="entry name" value="Immunoglobulins"/>
    <property type="match status" value="5"/>
</dbReference>
<evidence type="ECO:0000313" key="4">
    <source>
        <dbReference type="EMBL" id="KAK7136734.1"/>
    </source>
</evidence>
<keyword evidence="2" id="KW-0732">Signal</keyword>
<dbReference type="EMBL" id="JAYKXH010000018">
    <property type="protein sequence ID" value="KAK7136734.1"/>
    <property type="molecule type" value="Genomic_DNA"/>
</dbReference>
<feature type="domain" description="Immunoglobulin" evidence="3">
    <location>
        <begin position="128"/>
        <end position="227"/>
    </location>
</feature>
<dbReference type="SMART" id="SM00409">
    <property type="entry name" value="IG"/>
    <property type="match status" value="4"/>
</dbReference>
<name>A0AAN9CMG9_9TELE</name>
<reference evidence="4 5" key="1">
    <citation type="submission" date="2024-02" db="EMBL/GenBank/DDBJ databases">
        <title>Chromosome-level genome assembly of the Eurasian Minnow (Phoxinus phoxinus).</title>
        <authorList>
            <person name="Oriowo T.O."/>
            <person name="Martin S."/>
            <person name="Stange M."/>
            <person name="Chrysostomakis Y."/>
            <person name="Brown T."/>
            <person name="Winkler S."/>
            <person name="Kukowka S."/>
            <person name="Myers E.W."/>
            <person name="Bohne A."/>
        </authorList>
    </citation>
    <scope>NUCLEOTIDE SEQUENCE [LARGE SCALE GENOMIC DNA]</scope>
    <source>
        <strain evidence="4">ZFMK-TIS-60720</strain>
        <tissue evidence="4">Whole Organism</tissue>
    </source>
</reference>
<protein>
    <recommendedName>
        <fullName evidence="3">Immunoglobulin domain-containing protein</fullName>
    </recommendedName>
</protein>
<dbReference type="AlphaFoldDB" id="A0AAN9CMG9"/>
<dbReference type="Proteomes" id="UP001364617">
    <property type="component" value="Unassembled WGS sequence"/>
</dbReference>
<dbReference type="PANTHER" id="PTHR21063">
    <property type="entry name" value="LFA-3"/>
    <property type="match status" value="1"/>
</dbReference>
<comment type="caution">
    <text evidence="4">The sequence shown here is derived from an EMBL/GenBank/DDBJ whole genome shotgun (WGS) entry which is preliminary data.</text>
</comment>
<feature type="chain" id="PRO_5042847621" description="Immunoglobulin domain-containing protein" evidence="2">
    <location>
        <begin position="17"/>
        <end position="596"/>
    </location>
</feature>
<feature type="domain" description="Immunoglobulin" evidence="3">
    <location>
        <begin position="470"/>
        <end position="569"/>
    </location>
</feature>
<dbReference type="SUPFAM" id="SSF48726">
    <property type="entry name" value="Immunoglobulin"/>
    <property type="match status" value="5"/>
</dbReference>
<gene>
    <name evidence="4" type="ORF">R3I93_016938</name>
</gene>
<evidence type="ECO:0000259" key="3">
    <source>
        <dbReference type="SMART" id="SM00409"/>
    </source>
</evidence>
<dbReference type="InterPro" id="IPR013106">
    <property type="entry name" value="Ig_V-set"/>
</dbReference>
<accession>A0AAN9CMG9</accession>
<dbReference type="Pfam" id="PF07686">
    <property type="entry name" value="V-set"/>
    <property type="match status" value="2"/>
</dbReference>
<dbReference type="InterPro" id="IPR036179">
    <property type="entry name" value="Ig-like_dom_sf"/>
</dbReference>
<dbReference type="PANTHER" id="PTHR21063:SF4">
    <property type="entry name" value="CD48 ANTIGEN-RELATED"/>
    <property type="match status" value="1"/>
</dbReference>
<evidence type="ECO:0000256" key="1">
    <source>
        <dbReference type="SAM" id="Phobius"/>
    </source>
</evidence>
<keyword evidence="1" id="KW-0472">Membrane</keyword>
<dbReference type="InterPro" id="IPR013783">
    <property type="entry name" value="Ig-like_fold"/>
</dbReference>
<organism evidence="4 5">
    <name type="scientific">Phoxinus phoxinus</name>
    <name type="common">Eurasian minnow</name>
    <dbReference type="NCBI Taxonomy" id="58324"/>
    <lineage>
        <taxon>Eukaryota</taxon>
        <taxon>Metazoa</taxon>
        <taxon>Chordata</taxon>
        <taxon>Craniata</taxon>
        <taxon>Vertebrata</taxon>
        <taxon>Euteleostomi</taxon>
        <taxon>Actinopterygii</taxon>
        <taxon>Neopterygii</taxon>
        <taxon>Teleostei</taxon>
        <taxon>Ostariophysi</taxon>
        <taxon>Cypriniformes</taxon>
        <taxon>Leuciscidae</taxon>
        <taxon>Phoxininae</taxon>
        <taxon>Phoxinus</taxon>
    </lineage>
</organism>
<keyword evidence="5" id="KW-1185">Reference proteome</keyword>
<feature type="domain" description="Immunoglobulin" evidence="3">
    <location>
        <begin position="16"/>
        <end position="119"/>
    </location>
</feature>
<evidence type="ECO:0000256" key="2">
    <source>
        <dbReference type="SAM" id="SignalP"/>
    </source>
</evidence>
<evidence type="ECO:0000313" key="5">
    <source>
        <dbReference type="Proteomes" id="UP001364617"/>
    </source>
</evidence>
<sequence>MLLLFLILFFMHGVSAETEAVMEGDSVTLHTNLSDIRNDDTILWLYGPKDSVLSQITRKNDFTSFFVTDDDVRFRGRLQVDQNTGSLTIRNTRITHSGQYKLSISRVKTTKTTFNVTVFGVVGKTDGVTSVSVKEGESVTLKTDVEVQRDDLIVWRFGDEGILLAKIDVGTKENSLNDADERFRDRLKLDHQTGSLTITNTRTEHSGLYELQIRGRESSQRFLLSVTVPDPALSPGGIAGISVVVLLVLVVVVIYYRYKISKLEEQVAKNKKVEEGGSLCLPTGVTKLHKEDKVQWYYKDEREDILIAKINEETSTYGTDVRFINKLSLDPETGNLTINYIENLQAGLYRLKIKSKMRTKHNGFIVIVTDEDEMKSGAEGKHVLLETGVNNIQTGDLILWTFGLKNCLVAKADSRTAYIDERFSGRLELDMKTGSLTIKNITKTEYGHYKLQIIRQEQTTFRRFIVLEPAEPKSEAEGKDVTLETGVNNIQTGALILWMFGAKNCLVARTDSGTGKTYFNERFRDRLELNETTGSLTIKNITNTEYGHYKLQIINKEKTTFRRFHLLEPDDQANEKTTLMNQEKKYDVLVLQDISE</sequence>
<dbReference type="InterPro" id="IPR003599">
    <property type="entry name" value="Ig_sub"/>
</dbReference>
<feature type="transmembrane region" description="Helical" evidence="1">
    <location>
        <begin position="237"/>
        <end position="256"/>
    </location>
</feature>